<evidence type="ECO:0000313" key="2">
    <source>
        <dbReference type="Proteomes" id="UP000249081"/>
    </source>
</evidence>
<dbReference type="AlphaFoldDB" id="A0A2W4VTY9"/>
<proteinExistence type="predicted"/>
<organism evidence="1 2">
    <name type="scientific">Shackletoniella antarctica</name>
    <dbReference type="NCBI Taxonomy" id="268115"/>
    <lineage>
        <taxon>Bacteria</taxon>
        <taxon>Bacillati</taxon>
        <taxon>Cyanobacteriota</taxon>
        <taxon>Cyanophyceae</taxon>
        <taxon>Oculatellales</taxon>
        <taxon>Oculatellaceae</taxon>
        <taxon>Shackletoniella</taxon>
    </lineage>
</organism>
<dbReference type="EMBL" id="QBMN01000145">
    <property type="protein sequence ID" value="PZO36333.1"/>
    <property type="molecule type" value="Genomic_DNA"/>
</dbReference>
<dbReference type="Proteomes" id="UP000249081">
    <property type="component" value="Unassembled WGS sequence"/>
</dbReference>
<name>A0A2W4VTY9_9CYAN</name>
<comment type="caution">
    <text evidence="1">The sequence shown here is derived from an EMBL/GenBank/DDBJ whole genome shotgun (WGS) entry which is preliminary data.</text>
</comment>
<evidence type="ECO:0000313" key="1">
    <source>
        <dbReference type="EMBL" id="PZO36333.1"/>
    </source>
</evidence>
<evidence type="ECO:0008006" key="3">
    <source>
        <dbReference type="Google" id="ProtNLM"/>
    </source>
</evidence>
<accession>A0A2W4VTY9</accession>
<protein>
    <recommendedName>
        <fullName evidence="3">Transposase IS4-like domain-containing protein</fullName>
    </recommendedName>
</protein>
<reference evidence="1 2" key="2">
    <citation type="submission" date="2018-06" db="EMBL/GenBank/DDBJ databases">
        <title>Metagenomic assembly of (sub)arctic Cyanobacteria and their associated microbiome from non-axenic cultures.</title>
        <authorList>
            <person name="Baurain D."/>
        </authorList>
    </citation>
    <scope>NUCLEOTIDE SEQUENCE [LARGE SCALE GENOMIC DNA]</scope>
    <source>
        <strain evidence="1">ULC041bin1</strain>
    </source>
</reference>
<reference evidence="2" key="1">
    <citation type="submission" date="2018-04" db="EMBL/GenBank/DDBJ databases">
        <authorList>
            <person name="Cornet L."/>
        </authorList>
    </citation>
    <scope>NUCLEOTIDE SEQUENCE [LARGE SCALE GENOMIC DNA]</scope>
</reference>
<gene>
    <name evidence="1" type="ORF">DCF17_17430</name>
</gene>
<sequence>MKNARDSGFDQHYNAQVAVSHQSLLVVATSLSNHPNDQLDALPTVDAIDPRLGQPKRAALDNGYFSTTNIEGLQGRGIEPYMATGRQSHHRSWNA</sequence>